<gene>
    <name evidence="6" type="ORF">EFL95_11050</name>
</gene>
<reference evidence="6 7" key="1">
    <citation type="submission" date="2018-11" db="EMBL/GenBank/DDBJ databases">
        <authorList>
            <person name="Li F."/>
        </authorList>
    </citation>
    <scope>NUCLEOTIDE SEQUENCE [LARGE SCALE GENOMIC DNA]</scope>
    <source>
        <strain evidence="6 7">KIS18-7</strain>
    </source>
</reference>
<protein>
    <submittedName>
        <fullName evidence="6">LysR family transcriptional regulator</fullName>
    </submittedName>
</protein>
<dbReference type="Proteomes" id="UP000277094">
    <property type="component" value="Unassembled WGS sequence"/>
</dbReference>
<evidence type="ECO:0000313" key="6">
    <source>
        <dbReference type="EMBL" id="RNL79511.1"/>
    </source>
</evidence>
<dbReference type="PANTHER" id="PTHR30346:SF0">
    <property type="entry name" value="HCA OPERON TRANSCRIPTIONAL ACTIVATOR HCAR"/>
    <property type="match status" value="1"/>
</dbReference>
<dbReference type="AlphaFoldDB" id="A0A3N0DVC7"/>
<sequence length="198" mass="22240">MTHLTGGYPARVQDLTPFRVGFVPGVTPDKWDRSWTEHERASRRWRRLELVPVAVVDQARLLREGALDMCLVRGEIDRDGLHLVALYREVPVAVVAKDHPATAYDELTLADLADELDILQEFTDLDLPMAIETAAAGSGYVLVPMSLARLHHRKDVEYRPVTDAEESPIGLAWLVSRDDEDCQQFVGVVRGRTARSSR</sequence>
<keyword evidence="3" id="KW-0238">DNA-binding</keyword>
<dbReference type="EMBL" id="RJSG01000002">
    <property type="protein sequence ID" value="RNL79511.1"/>
    <property type="molecule type" value="Genomic_DNA"/>
</dbReference>
<dbReference type="PANTHER" id="PTHR30346">
    <property type="entry name" value="TRANSCRIPTIONAL DUAL REGULATOR HCAR-RELATED"/>
    <property type="match status" value="1"/>
</dbReference>
<dbReference type="Gene3D" id="3.40.190.290">
    <property type="match status" value="1"/>
</dbReference>
<organism evidence="6 7">
    <name type="scientific">Nocardioides marmorisolisilvae</name>
    <dbReference type="NCBI Taxonomy" id="1542737"/>
    <lineage>
        <taxon>Bacteria</taxon>
        <taxon>Bacillati</taxon>
        <taxon>Actinomycetota</taxon>
        <taxon>Actinomycetes</taxon>
        <taxon>Propionibacteriales</taxon>
        <taxon>Nocardioidaceae</taxon>
        <taxon>Nocardioides</taxon>
    </lineage>
</organism>
<evidence type="ECO:0000256" key="1">
    <source>
        <dbReference type="ARBA" id="ARBA00009437"/>
    </source>
</evidence>
<dbReference type="Pfam" id="PF03466">
    <property type="entry name" value="LysR_substrate"/>
    <property type="match status" value="1"/>
</dbReference>
<keyword evidence="2" id="KW-0805">Transcription regulation</keyword>
<proteinExistence type="inferred from homology"/>
<dbReference type="InterPro" id="IPR005119">
    <property type="entry name" value="LysR_subst-bd"/>
</dbReference>
<dbReference type="Gene3D" id="3.40.190.10">
    <property type="entry name" value="Periplasmic binding protein-like II"/>
    <property type="match status" value="2"/>
</dbReference>
<evidence type="ECO:0000259" key="5">
    <source>
        <dbReference type="Pfam" id="PF03466"/>
    </source>
</evidence>
<dbReference type="GO" id="GO:0032993">
    <property type="term" value="C:protein-DNA complex"/>
    <property type="evidence" value="ECO:0007669"/>
    <property type="project" value="TreeGrafter"/>
</dbReference>
<evidence type="ECO:0000256" key="2">
    <source>
        <dbReference type="ARBA" id="ARBA00023015"/>
    </source>
</evidence>
<evidence type="ECO:0000256" key="3">
    <source>
        <dbReference type="ARBA" id="ARBA00023125"/>
    </source>
</evidence>
<keyword evidence="7" id="KW-1185">Reference proteome</keyword>
<accession>A0A3N0DVC7</accession>
<comment type="similarity">
    <text evidence="1">Belongs to the LysR transcriptional regulatory family.</text>
</comment>
<feature type="domain" description="LysR substrate-binding" evidence="5">
    <location>
        <begin position="48"/>
        <end position="115"/>
    </location>
</feature>
<dbReference type="OrthoDB" id="3388207at2"/>
<dbReference type="GO" id="GO:0003677">
    <property type="term" value="F:DNA binding"/>
    <property type="evidence" value="ECO:0007669"/>
    <property type="project" value="UniProtKB-KW"/>
</dbReference>
<name>A0A3N0DVC7_9ACTN</name>
<dbReference type="SUPFAM" id="SSF53850">
    <property type="entry name" value="Periplasmic binding protein-like II"/>
    <property type="match status" value="1"/>
</dbReference>
<evidence type="ECO:0000256" key="4">
    <source>
        <dbReference type="ARBA" id="ARBA00023163"/>
    </source>
</evidence>
<dbReference type="GO" id="GO:0003700">
    <property type="term" value="F:DNA-binding transcription factor activity"/>
    <property type="evidence" value="ECO:0007669"/>
    <property type="project" value="TreeGrafter"/>
</dbReference>
<comment type="caution">
    <text evidence="6">The sequence shown here is derived from an EMBL/GenBank/DDBJ whole genome shotgun (WGS) entry which is preliminary data.</text>
</comment>
<keyword evidence="4" id="KW-0804">Transcription</keyword>
<evidence type="ECO:0000313" key="7">
    <source>
        <dbReference type="Proteomes" id="UP000277094"/>
    </source>
</evidence>